<feature type="signal peptide" evidence="1">
    <location>
        <begin position="1"/>
        <end position="22"/>
    </location>
</feature>
<proteinExistence type="predicted"/>
<organism evidence="2">
    <name type="scientific">Symploca sp. SIO1C4</name>
    <dbReference type="NCBI Taxonomy" id="2607765"/>
    <lineage>
        <taxon>Bacteria</taxon>
        <taxon>Bacillati</taxon>
        <taxon>Cyanobacteriota</taxon>
        <taxon>Cyanophyceae</taxon>
        <taxon>Coleofasciculales</taxon>
        <taxon>Coleofasciculaceae</taxon>
        <taxon>Symploca</taxon>
    </lineage>
</organism>
<dbReference type="EMBL" id="JAAHFQ010000227">
    <property type="protein sequence ID" value="NER28535.1"/>
    <property type="molecule type" value="Genomic_DNA"/>
</dbReference>
<dbReference type="AlphaFoldDB" id="A0A6B3NC79"/>
<comment type="caution">
    <text evidence="2">The sequence shown here is derived from an EMBL/GenBank/DDBJ whole genome shotgun (WGS) entry which is preliminary data.</text>
</comment>
<dbReference type="PROSITE" id="PS51257">
    <property type="entry name" value="PROKAR_LIPOPROTEIN"/>
    <property type="match status" value="1"/>
</dbReference>
<feature type="chain" id="PRO_5025616985" description="Lipoprotein" evidence="1">
    <location>
        <begin position="23"/>
        <end position="65"/>
    </location>
</feature>
<sequence length="65" mass="6326">MKLKYVTTFAIASILGLGLATACGAPCAGKETEPAGETQADPCAAKPCAGADKADPCAAKPCAGK</sequence>
<evidence type="ECO:0000313" key="2">
    <source>
        <dbReference type="EMBL" id="NER28535.1"/>
    </source>
</evidence>
<protein>
    <recommendedName>
        <fullName evidence="3">Lipoprotein</fullName>
    </recommendedName>
</protein>
<evidence type="ECO:0000256" key="1">
    <source>
        <dbReference type="SAM" id="SignalP"/>
    </source>
</evidence>
<accession>A0A6B3NC79</accession>
<evidence type="ECO:0008006" key="3">
    <source>
        <dbReference type="Google" id="ProtNLM"/>
    </source>
</evidence>
<gene>
    <name evidence="2" type="ORF">F6J89_13110</name>
</gene>
<name>A0A6B3NC79_9CYAN</name>
<reference evidence="2" key="1">
    <citation type="submission" date="2019-11" db="EMBL/GenBank/DDBJ databases">
        <title>Genomic insights into an expanded diversity of filamentous marine cyanobacteria reveals the extraordinary biosynthetic potential of Moorea and Okeania.</title>
        <authorList>
            <person name="Ferreira Leao T."/>
            <person name="Wang M."/>
            <person name="Moss N."/>
            <person name="Da Silva R."/>
            <person name="Sanders J."/>
            <person name="Nurk S."/>
            <person name="Gurevich A."/>
            <person name="Humphrey G."/>
            <person name="Reher R."/>
            <person name="Zhu Q."/>
            <person name="Belda-Ferre P."/>
            <person name="Glukhov E."/>
            <person name="Rex R."/>
            <person name="Dorrestein P.C."/>
            <person name="Knight R."/>
            <person name="Pevzner P."/>
            <person name="Gerwick W.H."/>
            <person name="Gerwick L."/>
        </authorList>
    </citation>
    <scope>NUCLEOTIDE SEQUENCE</scope>
    <source>
        <strain evidence="2">SIO1C4</strain>
    </source>
</reference>
<keyword evidence="1" id="KW-0732">Signal</keyword>